<dbReference type="AlphaFoldDB" id="C8TDJ5"/>
<sequence>MYFVQSVFQSSRVHTVVTWYCAPFGKTVAFTVPTARIVSASTHSATGEFWQRSIHNAAKKVRKQLVKWTARVWMAVPIQHQSGSPNTETFSVAAESRIKRVRNSHRPFTGRPKRDLNCIALSVSSRRDPEITICFAASQPTVSRSLPLHTYFL</sequence>
<accession>C8TDJ5</accession>
<evidence type="ECO:0000313" key="2">
    <source>
        <dbReference type="Proteomes" id="UP000243681"/>
    </source>
</evidence>
<reference evidence="1 2" key="1">
    <citation type="journal article" date="2007" name="Genome Res.">
        <title>Sequencing and analysis of chromosome 1 of Eimeria tenella reveals a unique segmental organization.</title>
        <authorList>
            <person name="Ling K.H."/>
            <person name="Rajandream M.A."/>
            <person name="Rivailler P."/>
            <person name="Ivens A."/>
            <person name="Yap S.J."/>
            <person name="Madeira A.M.B.N."/>
            <person name="Mungall K."/>
            <person name="Billington K."/>
            <person name="Yee W.Y."/>
            <person name="Bankier A.T."/>
            <person name="Carroll F."/>
            <person name="Durham A.M."/>
            <person name="Peters N."/>
            <person name="Loo S.S."/>
            <person name="Mat-Isa M.N."/>
            <person name="Novaes J."/>
            <person name="Quail M."/>
            <person name="Rosli R."/>
            <person name="Shamsudin M.N."/>
            <person name="Sobreira T.J.P."/>
            <person name="Tivey A.R."/>
            <person name="Wai S.F."/>
            <person name="White S."/>
            <person name="Wu X."/>
            <person name="Kerhornou A.X."/>
            <person name="Blake D."/>
            <person name="Mohamed R."/>
            <person name="Shirley M."/>
            <person name="Gruber A."/>
            <person name="Berriman M."/>
            <person name="Tomley F."/>
            <person name="Dear P.H."/>
            <person name="Wan K.L."/>
        </authorList>
    </citation>
    <scope>NUCLEOTIDE SEQUENCE [LARGE SCALE GENOMIC DNA]</scope>
    <source>
        <strain evidence="1 2">Houghton</strain>
    </source>
</reference>
<protein>
    <submittedName>
        <fullName evidence="1">Uncharacterized protein</fullName>
    </submittedName>
</protein>
<gene>
    <name evidence="1" type="ORF">e1012e08.tmp0005</name>
</gene>
<proteinExistence type="predicted"/>
<evidence type="ECO:0000313" key="1">
    <source>
        <dbReference type="EMBL" id="CAK51331.1"/>
    </source>
</evidence>
<dbReference type="Proteomes" id="UP000243681">
    <property type="component" value="Chromosome 1"/>
</dbReference>
<dbReference type="EMBL" id="AM269894">
    <property type="protein sequence ID" value="CAK51331.1"/>
    <property type="molecule type" value="Genomic_DNA"/>
</dbReference>
<name>C8TDJ5_EIMTE</name>
<organism evidence="1 2">
    <name type="scientific">Eimeria tenella</name>
    <name type="common">Coccidian parasite</name>
    <dbReference type="NCBI Taxonomy" id="5802"/>
    <lineage>
        <taxon>Eukaryota</taxon>
        <taxon>Sar</taxon>
        <taxon>Alveolata</taxon>
        <taxon>Apicomplexa</taxon>
        <taxon>Conoidasida</taxon>
        <taxon>Coccidia</taxon>
        <taxon>Eucoccidiorida</taxon>
        <taxon>Eimeriorina</taxon>
        <taxon>Eimeriidae</taxon>
        <taxon>Eimeria</taxon>
    </lineage>
</organism>